<dbReference type="Pfam" id="PF24459">
    <property type="entry name" value="DUF7574"/>
    <property type="match status" value="1"/>
</dbReference>
<accession>A0ABV6QJM1</accession>
<protein>
    <recommendedName>
        <fullName evidence="1">DUF7574 domain-containing protein</fullName>
    </recommendedName>
</protein>
<dbReference type="Proteomes" id="UP001589890">
    <property type="component" value="Unassembled WGS sequence"/>
</dbReference>
<organism evidence="2 3">
    <name type="scientific">Kribbella deserti</name>
    <dbReference type="NCBI Taxonomy" id="1926257"/>
    <lineage>
        <taxon>Bacteria</taxon>
        <taxon>Bacillati</taxon>
        <taxon>Actinomycetota</taxon>
        <taxon>Actinomycetes</taxon>
        <taxon>Propionibacteriales</taxon>
        <taxon>Kribbellaceae</taxon>
        <taxon>Kribbella</taxon>
    </lineage>
</organism>
<gene>
    <name evidence="2" type="ORF">ACFFGN_07045</name>
</gene>
<dbReference type="InterPro" id="IPR055996">
    <property type="entry name" value="DUF7574"/>
</dbReference>
<keyword evidence="3" id="KW-1185">Reference proteome</keyword>
<dbReference type="RefSeq" id="WP_380044512.1">
    <property type="nucleotide sequence ID" value="NZ_JBHLTC010000006.1"/>
</dbReference>
<evidence type="ECO:0000313" key="3">
    <source>
        <dbReference type="Proteomes" id="UP001589890"/>
    </source>
</evidence>
<dbReference type="EMBL" id="JBHLTC010000006">
    <property type="protein sequence ID" value="MFC0623812.1"/>
    <property type="molecule type" value="Genomic_DNA"/>
</dbReference>
<name>A0ABV6QJM1_9ACTN</name>
<feature type="domain" description="DUF7574" evidence="1">
    <location>
        <begin position="1"/>
        <end position="92"/>
    </location>
</feature>
<sequence length="104" mass="11886">MSLFYSPEDHGLTLVGELDFSSGSYEFDYTAVWIDAEGNLKWADDSGCSCPSPFETHTPESLEHGPVDRLREHLESRYRDQYGGYVTREALERFMTTVREALRG</sequence>
<evidence type="ECO:0000313" key="2">
    <source>
        <dbReference type="EMBL" id="MFC0623812.1"/>
    </source>
</evidence>
<comment type="caution">
    <text evidence="2">The sequence shown here is derived from an EMBL/GenBank/DDBJ whole genome shotgun (WGS) entry which is preliminary data.</text>
</comment>
<evidence type="ECO:0000259" key="1">
    <source>
        <dbReference type="Pfam" id="PF24459"/>
    </source>
</evidence>
<reference evidence="2 3" key="1">
    <citation type="submission" date="2024-09" db="EMBL/GenBank/DDBJ databases">
        <authorList>
            <person name="Sun Q."/>
            <person name="Mori K."/>
        </authorList>
    </citation>
    <scope>NUCLEOTIDE SEQUENCE [LARGE SCALE GENOMIC DNA]</scope>
    <source>
        <strain evidence="2 3">CGMCC 1.15906</strain>
    </source>
</reference>
<proteinExistence type="predicted"/>